<gene>
    <name evidence="1" type="ORF">UFOPK1410_00664</name>
</gene>
<dbReference type="EMBL" id="CAEZSH010000072">
    <property type="protein sequence ID" value="CAB4540223.1"/>
    <property type="molecule type" value="Genomic_DNA"/>
</dbReference>
<dbReference type="AlphaFoldDB" id="A0A6J6BPB0"/>
<protein>
    <submittedName>
        <fullName evidence="1">Unannotated protein</fullName>
    </submittedName>
</protein>
<evidence type="ECO:0000313" key="1">
    <source>
        <dbReference type="EMBL" id="CAB4540223.1"/>
    </source>
</evidence>
<sequence length="35" mass="4065">MRCNNDFVGILALSRIRLVGNFYFNAINYDAKAFH</sequence>
<name>A0A6J6BPB0_9ZZZZ</name>
<proteinExistence type="predicted"/>
<organism evidence="1">
    <name type="scientific">freshwater metagenome</name>
    <dbReference type="NCBI Taxonomy" id="449393"/>
    <lineage>
        <taxon>unclassified sequences</taxon>
        <taxon>metagenomes</taxon>
        <taxon>ecological metagenomes</taxon>
    </lineage>
</organism>
<reference evidence="1" key="1">
    <citation type="submission" date="2020-05" db="EMBL/GenBank/DDBJ databases">
        <authorList>
            <person name="Chiriac C."/>
            <person name="Salcher M."/>
            <person name="Ghai R."/>
            <person name="Kavagutti S V."/>
        </authorList>
    </citation>
    <scope>NUCLEOTIDE SEQUENCE</scope>
</reference>
<accession>A0A6J6BPB0</accession>